<dbReference type="EMBL" id="FRBI01000033">
    <property type="protein sequence ID" value="SHN29229.1"/>
    <property type="molecule type" value="Genomic_DNA"/>
</dbReference>
<organism evidence="3 4">
    <name type="scientific">Actinacidiphila paucisporea</name>
    <dbReference type="NCBI Taxonomy" id="310782"/>
    <lineage>
        <taxon>Bacteria</taxon>
        <taxon>Bacillati</taxon>
        <taxon>Actinomycetota</taxon>
        <taxon>Actinomycetes</taxon>
        <taxon>Kitasatosporales</taxon>
        <taxon>Streptomycetaceae</taxon>
        <taxon>Actinacidiphila</taxon>
    </lineage>
</organism>
<keyword evidence="2" id="KW-0812">Transmembrane</keyword>
<keyword evidence="2" id="KW-1133">Transmembrane helix</keyword>
<feature type="region of interest" description="Disordered" evidence="1">
    <location>
        <begin position="149"/>
        <end position="198"/>
    </location>
</feature>
<evidence type="ECO:0000256" key="2">
    <source>
        <dbReference type="SAM" id="Phobius"/>
    </source>
</evidence>
<feature type="compositionally biased region" description="Low complexity" evidence="1">
    <location>
        <begin position="162"/>
        <end position="193"/>
    </location>
</feature>
<sequence length="346" mass="35623">MSTPQGPQDPRIPHQGAPTAPAGSQQRPSAPQHPQPAQPQAPQQPAQPQAPQQPHIPFSNFQQGQFAPAAQQPPPHQGEPPLQAGYPYGVRPGLPQPYVPDPNQPDWSALADDQEAERRRKRRLRIGIVSVVVLAVAAAGTVVALSMGKKGDDKVADGPKHSPSTSASASTSTSAGPSPSSSSAGPSGQPTPTLRGSDLFTAPKLAVDGQSFARKITAHKAPCWQGTQGGLGPQLDPHHCSQIVLATYVSGKDAVTVGVMVFPTPADAEAVNTDFKGNLTPVTGAGIPSFCTSKVACAVTHAVHGRYLYTTIAGPNSGAAGNKDAHAIAAGRGIAGYALSRLLEMP</sequence>
<feature type="transmembrane region" description="Helical" evidence="2">
    <location>
        <begin position="126"/>
        <end position="147"/>
    </location>
</feature>
<dbReference type="AlphaFoldDB" id="A0A1M7QEE0"/>
<proteinExistence type="predicted"/>
<evidence type="ECO:0000256" key="1">
    <source>
        <dbReference type="SAM" id="MobiDB-lite"/>
    </source>
</evidence>
<feature type="compositionally biased region" description="Pro residues" evidence="1">
    <location>
        <begin position="94"/>
        <end position="103"/>
    </location>
</feature>
<accession>A0A1M7QEE0</accession>
<gene>
    <name evidence="3" type="ORF">SAMN05216499_13321</name>
</gene>
<keyword evidence="4" id="KW-1185">Reference proteome</keyword>
<evidence type="ECO:0000313" key="3">
    <source>
        <dbReference type="EMBL" id="SHN29229.1"/>
    </source>
</evidence>
<reference evidence="3 4" key="1">
    <citation type="submission" date="2016-11" db="EMBL/GenBank/DDBJ databases">
        <authorList>
            <person name="Jaros S."/>
            <person name="Januszkiewicz K."/>
            <person name="Wedrychowicz H."/>
        </authorList>
    </citation>
    <scope>NUCLEOTIDE SEQUENCE [LARGE SCALE GENOMIC DNA]</scope>
    <source>
        <strain evidence="3 4">CGMCC 4.2025</strain>
    </source>
</reference>
<keyword evidence="2" id="KW-0472">Membrane</keyword>
<feature type="compositionally biased region" description="Basic and acidic residues" evidence="1">
    <location>
        <begin position="149"/>
        <end position="160"/>
    </location>
</feature>
<dbReference type="OrthoDB" id="3874183at2"/>
<dbReference type="Proteomes" id="UP000184111">
    <property type="component" value="Unassembled WGS sequence"/>
</dbReference>
<dbReference type="STRING" id="310782.SAMN05216499_13321"/>
<feature type="region of interest" description="Disordered" evidence="1">
    <location>
        <begin position="1"/>
        <end position="114"/>
    </location>
</feature>
<protein>
    <submittedName>
        <fullName evidence="3">Uncharacterized protein</fullName>
    </submittedName>
</protein>
<feature type="compositionally biased region" description="Low complexity" evidence="1">
    <location>
        <begin position="40"/>
        <end position="53"/>
    </location>
</feature>
<evidence type="ECO:0000313" key="4">
    <source>
        <dbReference type="Proteomes" id="UP000184111"/>
    </source>
</evidence>
<dbReference type="RefSeq" id="WP_073502452.1">
    <property type="nucleotide sequence ID" value="NZ_FRBI01000033.1"/>
</dbReference>
<name>A0A1M7QEE0_9ACTN</name>